<protein>
    <recommendedName>
        <fullName evidence="1">Dynein heavy chain tail domain-containing protein</fullName>
    </recommendedName>
</protein>
<dbReference type="InterPro" id="IPR026983">
    <property type="entry name" value="DHC"/>
</dbReference>
<gene>
    <name evidence="2" type="ORF">MONAX_5E013942</name>
</gene>
<dbReference type="PANTHER" id="PTHR46532:SF11">
    <property type="entry name" value="DYNEIN AXONEMAL HEAVY CHAIN 12"/>
    <property type="match status" value="1"/>
</dbReference>
<dbReference type="Pfam" id="PF08385">
    <property type="entry name" value="DHC_N1"/>
    <property type="match status" value="2"/>
</dbReference>
<dbReference type="EMBL" id="CABDUW010000806">
    <property type="protein sequence ID" value="VTJ75475.1"/>
    <property type="molecule type" value="Genomic_DNA"/>
</dbReference>
<evidence type="ECO:0000259" key="1">
    <source>
        <dbReference type="Pfam" id="PF08385"/>
    </source>
</evidence>
<dbReference type="GO" id="GO:0051959">
    <property type="term" value="F:dynein light intermediate chain binding"/>
    <property type="evidence" value="ECO:0007669"/>
    <property type="project" value="InterPro"/>
</dbReference>
<keyword evidence="3" id="KW-1185">Reference proteome</keyword>
<evidence type="ECO:0000313" key="3">
    <source>
        <dbReference type="Proteomes" id="UP000335636"/>
    </source>
</evidence>
<dbReference type="InterPro" id="IPR013594">
    <property type="entry name" value="Dynein_heavy_tail"/>
</dbReference>
<evidence type="ECO:0000313" key="2">
    <source>
        <dbReference type="EMBL" id="VTJ75475.1"/>
    </source>
</evidence>
<proteinExistence type="predicted"/>
<dbReference type="GO" id="GO:0007018">
    <property type="term" value="P:microtubule-based movement"/>
    <property type="evidence" value="ECO:0007669"/>
    <property type="project" value="InterPro"/>
</dbReference>
<accession>A0A5E4C0Z5</accession>
<feature type="domain" description="Dynein heavy chain tail" evidence="1">
    <location>
        <begin position="339"/>
        <end position="383"/>
    </location>
</feature>
<dbReference type="PANTHER" id="PTHR46532">
    <property type="entry name" value="MALE FERTILITY FACTOR KL5"/>
    <property type="match status" value="1"/>
</dbReference>
<sequence>MTITPDVRFEYLEEIASLILKFKPDKWSKLIGAEENLALFTEFFEKPEVTVLVLTLNATGMIVPCLGFPESLKTKGVYFIKTKPESINKLNYKTNLLYGDISPLPVDQLIVVVEEVLYSLLNQSENMEGWPRVVSEDIVKQVHKLKNEMFVMGGKIKGKTLLPVPENLENLDGALESMERIPSSPDNSLLHAIETIIIDWSHQIRDVLSKDSAQALLDGLNPLPQVEFQFWDARLMNLKCIHEQLNRPKVNKIVEILEKAQSCYWPALQNVYMNVTEGLKEANDIVLYLKPLRISLEEMEQADFSVMYKVLWDPPLGAQCQLGQYDKASPCVPVPVSLQLPNFIAKVLDTIAFIWATSEHYNTPSRVIVILRELCNQIIEMVSLACPPGQAWPPPFPSH</sequence>
<dbReference type="GO" id="GO:0005858">
    <property type="term" value="C:axonemal dynein complex"/>
    <property type="evidence" value="ECO:0007669"/>
    <property type="project" value="TreeGrafter"/>
</dbReference>
<dbReference type="Proteomes" id="UP000335636">
    <property type="component" value="Unassembled WGS sequence"/>
</dbReference>
<reference evidence="2" key="1">
    <citation type="submission" date="2019-04" db="EMBL/GenBank/DDBJ databases">
        <authorList>
            <person name="Alioto T."/>
            <person name="Alioto T."/>
        </authorList>
    </citation>
    <scope>NUCLEOTIDE SEQUENCE [LARGE SCALE GENOMIC DNA]</scope>
</reference>
<organism evidence="2 3">
    <name type="scientific">Marmota monax</name>
    <name type="common">Woodchuck</name>
    <dbReference type="NCBI Taxonomy" id="9995"/>
    <lineage>
        <taxon>Eukaryota</taxon>
        <taxon>Metazoa</taxon>
        <taxon>Chordata</taxon>
        <taxon>Craniata</taxon>
        <taxon>Vertebrata</taxon>
        <taxon>Euteleostomi</taxon>
        <taxon>Mammalia</taxon>
        <taxon>Eutheria</taxon>
        <taxon>Euarchontoglires</taxon>
        <taxon>Glires</taxon>
        <taxon>Rodentia</taxon>
        <taxon>Sciuromorpha</taxon>
        <taxon>Sciuridae</taxon>
        <taxon>Xerinae</taxon>
        <taxon>Marmotini</taxon>
        <taxon>Marmota</taxon>
    </lineage>
</organism>
<feature type="domain" description="Dynein heavy chain tail" evidence="1">
    <location>
        <begin position="190"/>
        <end position="310"/>
    </location>
</feature>
<name>A0A5E4C0Z5_MARMO</name>
<dbReference type="GO" id="GO:0045505">
    <property type="term" value="F:dynein intermediate chain binding"/>
    <property type="evidence" value="ECO:0007669"/>
    <property type="project" value="InterPro"/>
</dbReference>
<comment type="caution">
    <text evidence="2">The sequence shown here is derived from an EMBL/GenBank/DDBJ whole genome shotgun (WGS) entry which is preliminary data.</text>
</comment>
<dbReference type="AlphaFoldDB" id="A0A5E4C0Z5"/>